<dbReference type="RefSeq" id="WP_350394002.1">
    <property type="nucleotide sequence ID" value="NZ_JBELQE010000056.1"/>
</dbReference>
<feature type="non-terminal residue" evidence="1">
    <location>
        <position position="111"/>
    </location>
</feature>
<evidence type="ECO:0000313" key="1">
    <source>
        <dbReference type="EMBL" id="MER2250137.1"/>
    </source>
</evidence>
<organism evidence="1 2">
    <name type="scientific">Methylorubrum podarium</name>
    <dbReference type="NCBI Taxonomy" id="200476"/>
    <lineage>
        <taxon>Bacteria</taxon>
        <taxon>Pseudomonadati</taxon>
        <taxon>Pseudomonadota</taxon>
        <taxon>Alphaproteobacteria</taxon>
        <taxon>Hyphomicrobiales</taxon>
        <taxon>Methylobacteriaceae</taxon>
        <taxon>Methylorubrum</taxon>
    </lineage>
</organism>
<dbReference type="Proteomes" id="UP001480955">
    <property type="component" value="Unassembled WGS sequence"/>
</dbReference>
<sequence length="111" mass="12327">MDLAADGLLIVGGENLSADGPLNVGGEALRESVPLFQQQQQRRPVGMETFQQPFERLALGRRRGEVGSERQADRDVSQRLRRDLGDLLRIEPVAVELRRIDDAMPGLPPEL</sequence>
<accession>A0ABV1QL83</accession>
<gene>
    <name evidence="1" type="ORF">ABS772_09480</name>
</gene>
<keyword evidence="2" id="KW-1185">Reference proteome</keyword>
<proteinExistence type="predicted"/>
<name>A0ABV1QL83_9HYPH</name>
<evidence type="ECO:0000313" key="2">
    <source>
        <dbReference type="Proteomes" id="UP001480955"/>
    </source>
</evidence>
<dbReference type="EMBL" id="JBELQE010000056">
    <property type="protein sequence ID" value="MER2250137.1"/>
    <property type="molecule type" value="Genomic_DNA"/>
</dbReference>
<comment type="caution">
    <text evidence="1">The sequence shown here is derived from an EMBL/GenBank/DDBJ whole genome shotgun (WGS) entry which is preliminary data.</text>
</comment>
<protein>
    <submittedName>
        <fullName evidence="1">Uncharacterized protein</fullName>
    </submittedName>
</protein>
<reference evidence="1 2" key="1">
    <citation type="submission" date="2024-06" db="EMBL/GenBank/DDBJ databases">
        <authorList>
            <person name="Campbell A.G."/>
        </authorList>
    </citation>
    <scope>NUCLEOTIDE SEQUENCE [LARGE SCALE GENOMIC DNA]</scope>
    <source>
        <strain evidence="1 2">EM12</strain>
    </source>
</reference>